<protein>
    <submittedName>
        <fullName evidence="2">Uncharacterized protein</fullName>
    </submittedName>
</protein>
<dbReference type="Proteomes" id="UP000309038">
    <property type="component" value="Unassembled WGS sequence"/>
</dbReference>
<evidence type="ECO:0000256" key="1">
    <source>
        <dbReference type="SAM" id="MobiDB-lite"/>
    </source>
</evidence>
<keyword evidence="3" id="KW-1185">Reference proteome</keyword>
<dbReference type="AlphaFoldDB" id="A0A4S4KTY3"/>
<name>A0A4S4KTY3_9APHY</name>
<gene>
    <name evidence="2" type="ORF">EW026_g1001</name>
</gene>
<organism evidence="2 3">
    <name type="scientific">Hermanssonia centrifuga</name>
    <dbReference type="NCBI Taxonomy" id="98765"/>
    <lineage>
        <taxon>Eukaryota</taxon>
        <taxon>Fungi</taxon>
        <taxon>Dikarya</taxon>
        <taxon>Basidiomycota</taxon>
        <taxon>Agaricomycotina</taxon>
        <taxon>Agaricomycetes</taxon>
        <taxon>Polyporales</taxon>
        <taxon>Meruliaceae</taxon>
        <taxon>Hermanssonia</taxon>
    </lineage>
</organism>
<accession>A0A4S4KTY3</accession>
<dbReference type="EMBL" id="SGPJ01000017">
    <property type="protein sequence ID" value="THH01761.1"/>
    <property type="molecule type" value="Genomic_DNA"/>
</dbReference>
<evidence type="ECO:0000313" key="3">
    <source>
        <dbReference type="Proteomes" id="UP000309038"/>
    </source>
</evidence>
<comment type="caution">
    <text evidence="2">The sequence shown here is derived from an EMBL/GenBank/DDBJ whole genome shotgun (WGS) entry which is preliminary data.</text>
</comment>
<reference evidence="2 3" key="1">
    <citation type="submission" date="2019-02" db="EMBL/GenBank/DDBJ databases">
        <title>Genome sequencing of the rare red list fungi Phlebia centrifuga.</title>
        <authorList>
            <person name="Buettner E."/>
            <person name="Kellner H."/>
        </authorList>
    </citation>
    <scope>NUCLEOTIDE SEQUENCE [LARGE SCALE GENOMIC DNA]</scope>
    <source>
        <strain evidence="2 3">DSM 108282</strain>
    </source>
</reference>
<sequence>MSISVDDLVASLSSNHIGQEAMDLAALQAQLAHALYSQPIPSSPNTTYHRRGTHANTPVSCTPATSSFCWDRPEFDRRRSNSTASMSSSRDSDQQEYEQMYAGDEDERMVEDLLFPSSPITSSATPQYSSPQASHASPSNYNMPSRKASFTSPYSTTHYDLPPNASIFATTDPFYLAQLQAAQKPAPSFFSQFGNPTQQSSFLKGHSFTQLAGTAY</sequence>
<evidence type="ECO:0000313" key="2">
    <source>
        <dbReference type="EMBL" id="THH01761.1"/>
    </source>
</evidence>
<proteinExistence type="predicted"/>
<feature type="region of interest" description="Disordered" evidence="1">
    <location>
        <begin position="120"/>
        <end position="148"/>
    </location>
</feature>
<feature type="region of interest" description="Disordered" evidence="1">
    <location>
        <begin position="79"/>
        <end position="99"/>
    </location>
</feature>